<dbReference type="Proteomes" id="UP000094271">
    <property type="component" value="Unassembled WGS sequence"/>
</dbReference>
<dbReference type="CDD" id="cd16033">
    <property type="entry name" value="sulfatase_like"/>
    <property type="match status" value="1"/>
</dbReference>
<dbReference type="GO" id="GO:0005737">
    <property type="term" value="C:cytoplasm"/>
    <property type="evidence" value="ECO:0007669"/>
    <property type="project" value="TreeGrafter"/>
</dbReference>
<keyword evidence="2" id="KW-0479">Metal-binding</keyword>
<evidence type="ECO:0000313" key="5">
    <source>
        <dbReference type="EMBL" id="ODR47963.1"/>
    </source>
</evidence>
<dbReference type="OrthoDB" id="279611at2"/>
<proteinExistence type="inferred from homology"/>
<evidence type="ECO:0000256" key="1">
    <source>
        <dbReference type="ARBA" id="ARBA00008779"/>
    </source>
</evidence>
<dbReference type="Proteomes" id="UP000094869">
    <property type="component" value="Unassembled WGS sequence"/>
</dbReference>
<dbReference type="InterPro" id="IPR000917">
    <property type="entry name" value="Sulfatase_N"/>
</dbReference>
<accession>A0A1E3UDC4</accession>
<dbReference type="Gene3D" id="3.40.720.10">
    <property type="entry name" value="Alkaline Phosphatase, subunit A"/>
    <property type="match status" value="1"/>
</dbReference>
<evidence type="ECO:0000313" key="8">
    <source>
        <dbReference type="Proteomes" id="UP000094869"/>
    </source>
</evidence>
<gene>
    <name evidence="5" type="ORF">BEI59_21585</name>
    <name evidence="6" type="ORF">BEI63_06135</name>
</gene>
<reference evidence="6 8" key="1">
    <citation type="submission" date="2016-08" db="EMBL/GenBank/DDBJ databases">
        <title>Characterization of Isolates of Eisenbergiella tayi Derived from Blood Cultures, Using Whole Genome Sequencing.</title>
        <authorList>
            <person name="Bernier A.-M."/>
            <person name="Burdz T."/>
            <person name="Wiebe D."/>
            <person name="Bernard K."/>
        </authorList>
    </citation>
    <scope>NUCLEOTIDE SEQUENCE [LARGE SCALE GENOMIC DNA]</scope>
    <source>
        <strain evidence="6 8">NML120146</strain>
    </source>
</reference>
<keyword evidence="3" id="KW-0378">Hydrolase</keyword>
<dbReference type="GO" id="GO:0046872">
    <property type="term" value="F:metal ion binding"/>
    <property type="evidence" value="ECO:0007669"/>
    <property type="project" value="UniProtKB-KW"/>
</dbReference>
<feature type="domain" description="Sulfatase N-terminal" evidence="4">
    <location>
        <begin position="2"/>
        <end position="350"/>
    </location>
</feature>
<dbReference type="InterPro" id="IPR024607">
    <property type="entry name" value="Sulfatase_CS"/>
</dbReference>
<dbReference type="PROSITE" id="PS00149">
    <property type="entry name" value="SULFATASE_2"/>
    <property type="match status" value="1"/>
</dbReference>
<name>A0A1E3UDC4_9FIRM</name>
<dbReference type="RefSeq" id="WP_069408393.1">
    <property type="nucleotide sequence ID" value="NZ_DBFYTW010000244.1"/>
</dbReference>
<dbReference type="Pfam" id="PF00884">
    <property type="entry name" value="Sulfatase"/>
    <property type="match status" value="1"/>
</dbReference>
<dbReference type="PANTHER" id="PTHR45953:SF1">
    <property type="entry name" value="IDURONATE 2-SULFATASE"/>
    <property type="match status" value="1"/>
</dbReference>
<dbReference type="GO" id="GO:0008484">
    <property type="term" value="F:sulfuric ester hydrolase activity"/>
    <property type="evidence" value="ECO:0007669"/>
    <property type="project" value="TreeGrafter"/>
</dbReference>
<protein>
    <submittedName>
        <fullName evidence="5">Choline-sulfatase</fullName>
    </submittedName>
</protein>
<dbReference type="EMBL" id="MEHA01000018">
    <property type="protein sequence ID" value="ODR47963.1"/>
    <property type="molecule type" value="Genomic_DNA"/>
</dbReference>
<keyword evidence="8" id="KW-1185">Reference proteome</keyword>
<evidence type="ECO:0000313" key="7">
    <source>
        <dbReference type="Proteomes" id="UP000094271"/>
    </source>
</evidence>
<evidence type="ECO:0000256" key="3">
    <source>
        <dbReference type="ARBA" id="ARBA00022801"/>
    </source>
</evidence>
<dbReference type="EMBL" id="MEHD01000014">
    <property type="protein sequence ID" value="ODR59735.1"/>
    <property type="molecule type" value="Genomic_DNA"/>
</dbReference>
<dbReference type="PANTHER" id="PTHR45953">
    <property type="entry name" value="IDURONATE 2-SULFATASE"/>
    <property type="match status" value="1"/>
</dbReference>
<dbReference type="PROSITE" id="PS00523">
    <property type="entry name" value="SULFATASE_1"/>
    <property type="match status" value="1"/>
</dbReference>
<evidence type="ECO:0000259" key="4">
    <source>
        <dbReference type="Pfam" id="PF00884"/>
    </source>
</evidence>
<organism evidence="5 7">
    <name type="scientific">Eisenbergiella tayi</name>
    <dbReference type="NCBI Taxonomy" id="1432052"/>
    <lineage>
        <taxon>Bacteria</taxon>
        <taxon>Bacillati</taxon>
        <taxon>Bacillota</taxon>
        <taxon>Clostridia</taxon>
        <taxon>Lachnospirales</taxon>
        <taxon>Lachnospiraceae</taxon>
        <taxon>Eisenbergiella</taxon>
    </lineage>
</organism>
<dbReference type="InterPro" id="IPR017850">
    <property type="entry name" value="Alkaline_phosphatase_core_sf"/>
</dbReference>
<sequence>MNILYLLTDQMRFDALSCNGAPVCRTPEIDRLAKHGTNFTSAYSVNALCTPARASIVTGLYPHMHGQLSNMGNFNGVFDRQVLRWKGYSHYLKMGGYQTGYIGKWHLPEEGNKEVWSFDAWDTDRDYDKYLKKKGIDYDMGVSEVQHLEWGEDAAFCGPSVLSAEDHHDGWVAAGACRMLEDFAGGEKPFMICAAFHGPHFPYAVPKPFCDSYRPEDVPRWENFNETFRDKPTVQQKELMRWNTAQLTWKDWQKVIAAYWGYCSYLDSLVGKIMSKLERLGLAEDTMVIFSTDHGDMLGSHRLFNKGFNMYEEDHHIPLIISCPGKEEGITMNPFVNTVDLMPTFLDAAGCPVPEEVQGKSLMSMLEGKVPQDWRQESFSEFNGYESTLLTSRMVRTRKWKYVYNPFGQDELYDMESDPAELYNLAELQGFVHVLRRMRKKMLGCLTEYKDSIAEVTSWQSNSYSLFVSDREE</sequence>
<reference evidence="5 7" key="2">
    <citation type="submission" date="2016-08" db="EMBL/GenBank/DDBJ databases">
        <authorList>
            <person name="Seilhamer J.J."/>
        </authorList>
    </citation>
    <scope>NUCLEOTIDE SEQUENCE [LARGE SCALE GENOMIC DNA]</scope>
    <source>
        <strain evidence="5 7">NML150140-1</strain>
    </source>
</reference>
<comment type="similarity">
    <text evidence="1">Belongs to the sulfatase family.</text>
</comment>
<evidence type="ECO:0000256" key="2">
    <source>
        <dbReference type="ARBA" id="ARBA00022723"/>
    </source>
</evidence>
<dbReference type="AlphaFoldDB" id="A0A1E3UDC4"/>
<evidence type="ECO:0000313" key="6">
    <source>
        <dbReference type="EMBL" id="ODR59735.1"/>
    </source>
</evidence>
<comment type="caution">
    <text evidence="5">The sequence shown here is derived from an EMBL/GenBank/DDBJ whole genome shotgun (WGS) entry which is preliminary data.</text>
</comment>
<dbReference type="SUPFAM" id="SSF53649">
    <property type="entry name" value="Alkaline phosphatase-like"/>
    <property type="match status" value="1"/>
</dbReference>